<sequence length="352" mass="36918">MVSHTQLTSAMQRAITLARRGPADDVNPQVGCVIIDDQGATVAEGFHRGSGSDHAEVNALKNLDPALNPAGLTAAITLEPCNHTGTTPPCAKTLHTAGIGTIVYGQPDVGTHSSGGATELFARGHRIIAGIESSDTAQLISDWHARTGQTRSGVIAKWAQSLDGRLAASDGTSQWITSSAARRHVHVQRAPADVIVTTTATVAADNPSLTARDTDGQLLVPPQDQPLPVIFGTGDVTQEATIHRHPALAHHGLTQTPQFSGANLASDLARLAEFTGPAPRIFVEAGPTFITALLQQQLADELLIYTAPILLGGTHHAVGDLGVSTLLEAHSYTFGGVHRLDTDLLTTLRKDH</sequence>
<keyword evidence="17" id="KW-1185">Reference proteome</keyword>
<dbReference type="PIRSF" id="PIRSF006769">
    <property type="entry name" value="RibD"/>
    <property type="match status" value="1"/>
</dbReference>
<evidence type="ECO:0000256" key="14">
    <source>
        <dbReference type="PIRNR" id="PIRNR006769"/>
    </source>
</evidence>
<evidence type="ECO:0000256" key="4">
    <source>
        <dbReference type="ARBA" id="ARBA00005259"/>
    </source>
</evidence>
<keyword evidence="7 14" id="KW-0479">Metal-binding</keyword>
<comment type="similarity">
    <text evidence="4 14">In the N-terminal section; belongs to the cytidine and deoxycytidylate deaminase family.</text>
</comment>
<name>A0ABP5G047_9MICC</name>
<dbReference type="PROSITE" id="PS00903">
    <property type="entry name" value="CYT_DCMP_DEAMINASES_1"/>
    <property type="match status" value="1"/>
</dbReference>
<keyword evidence="8 14" id="KW-0862">Zinc</keyword>
<evidence type="ECO:0000256" key="5">
    <source>
        <dbReference type="ARBA" id="ARBA00007417"/>
    </source>
</evidence>
<dbReference type="InterPro" id="IPR016192">
    <property type="entry name" value="APOBEC/CMP_deaminase_Zn-bd"/>
</dbReference>
<evidence type="ECO:0000256" key="2">
    <source>
        <dbReference type="ARBA" id="ARBA00004882"/>
    </source>
</evidence>
<evidence type="ECO:0000256" key="10">
    <source>
        <dbReference type="ARBA" id="ARBA00023002"/>
    </source>
</evidence>
<dbReference type="EC" id="3.5.4.26" evidence="14"/>
<dbReference type="SUPFAM" id="SSF53597">
    <property type="entry name" value="Dihydrofolate reductase-like"/>
    <property type="match status" value="1"/>
</dbReference>
<evidence type="ECO:0000259" key="15">
    <source>
        <dbReference type="PROSITE" id="PS51747"/>
    </source>
</evidence>
<organism evidence="16 17">
    <name type="scientific">Yaniella flava</name>
    <dbReference type="NCBI Taxonomy" id="287930"/>
    <lineage>
        <taxon>Bacteria</taxon>
        <taxon>Bacillati</taxon>
        <taxon>Actinomycetota</taxon>
        <taxon>Actinomycetes</taxon>
        <taxon>Micrococcales</taxon>
        <taxon>Micrococcaceae</taxon>
        <taxon>Yaniella</taxon>
    </lineage>
</organism>
<accession>A0ABP5G047</accession>
<keyword evidence="14" id="KW-0378">Hydrolase</keyword>
<gene>
    <name evidence="16" type="primary">ribD</name>
    <name evidence="16" type="ORF">GCM10009720_15480</name>
</gene>
<evidence type="ECO:0000256" key="7">
    <source>
        <dbReference type="ARBA" id="ARBA00022723"/>
    </source>
</evidence>
<evidence type="ECO:0000256" key="9">
    <source>
        <dbReference type="ARBA" id="ARBA00022857"/>
    </source>
</evidence>
<feature type="domain" description="CMP/dCMP-type deaminase" evidence="15">
    <location>
        <begin position="5"/>
        <end position="117"/>
    </location>
</feature>
<evidence type="ECO:0000256" key="3">
    <source>
        <dbReference type="ARBA" id="ARBA00004910"/>
    </source>
</evidence>
<dbReference type="InterPro" id="IPR004794">
    <property type="entry name" value="Eubact_RibD"/>
</dbReference>
<evidence type="ECO:0000256" key="12">
    <source>
        <dbReference type="ARBA" id="ARBA00049861"/>
    </source>
</evidence>
<dbReference type="InterPro" id="IPR050765">
    <property type="entry name" value="Riboflavin_Biosynth_HTPR"/>
</dbReference>
<dbReference type="NCBIfam" id="TIGR00326">
    <property type="entry name" value="eubact_ribD"/>
    <property type="match status" value="1"/>
</dbReference>
<dbReference type="Pfam" id="PF00383">
    <property type="entry name" value="dCMP_cyt_deam_1"/>
    <property type="match status" value="1"/>
</dbReference>
<dbReference type="EMBL" id="BAAAMN010000026">
    <property type="protein sequence ID" value="GAA2035832.1"/>
    <property type="molecule type" value="Genomic_DNA"/>
</dbReference>
<comment type="caution">
    <text evidence="16">The sequence shown here is derived from an EMBL/GenBank/DDBJ whole genome shotgun (WGS) entry which is preliminary data.</text>
</comment>
<dbReference type="PANTHER" id="PTHR38011:SF7">
    <property type="entry name" value="2,5-DIAMINO-6-RIBOSYLAMINO-4(3H)-PYRIMIDINONE 5'-PHOSPHATE REDUCTASE"/>
    <property type="match status" value="1"/>
</dbReference>
<dbReference type="Gene3D" id="3.40.140.10">
    <property type="entry name" value="Cytidine Deaminase, domain 2"/>
    <property type="match status" value="1"/>
</dbReference>
<dbReference type="RefSeq" id="WP_343957233.1">
    <property type="nucleotide sequence ID" value="NZ_BAAAMN010000026.1"/>
</dbReference>
<dbReference type="Gene3D" id="3.40.430.10">
    <property type="entry name" value="Dihydrofolate Reductase, subunit A"/>
    <property type="match status" value="1"/>
</dbReference>
<comment type="similarity">
    <text evidence="5 14">In the C-terminal section; belongs to the HTP reductase family.</text>
</comment>
<dbReference type="InterPro" id="IPR002125">
    <property type="entry name" value="CMP_dCMP_dom"/>
</dbReference>
<comment type="function">
    <text evidence="1 14">Converts 2,5-diamino-6-(ribosylamino)-4(3h)-pyrimidinone 5'-phosphate into 5-amino-6-(ribosylamino)-2,4(1h,3h)-pyrimidinedione 5'-phosphate.</text>
</comment>
<comment type="pathway">
    <text evidence="2 14">Cofactor biosynthesis; riboflavin biosynthesis; 5-amino-6-(D-ribitylamino)uracil from GTP: step 2/4.</text>
</comment>
<protein>
    <recommendedName>
        <fullName evidence="14">Riboflavin biosynthesis protein RibD</fullName>
    </recommendedName>
    <domain>
        <recommendedName>
            <fullName evidence="14">Diaminohydroxyphosphoribosylaminopyrimidine deaminase</fullName>
            <shortName evidence="14">DRAP deaminase</shortName>
            <ecNumber evidence="14">3.5.4.26</ecNumber>
        </recommendedName>
        <alternativeName>
            <fullName evidence="14">Riboflavin-specific deaminase</fullName>
        </alternativeName>
    </domain>
    <domain>
        <recommendedName>
            <fullName evidence="14">5-amino-6-(5-phosphoribosylamino)uracil reductase</fullName>
            <ecNumber evidence="14">1.1.1.193</ecNumber>
        </recommendedName>
        <alternativeName>
            <fullName evidence="14">HTP reductase</fullName>
        </alternativeName>
    </domain>
</protein>
<dbReference type="Proteomes" id="UP001501461">
    <property type="component" value="Unassembled WGS sequence"/>
</dbReference>
<reference evidence="17" key="1">
    <citation type="journal article" date="2019" name="Int. J. Syst. Evol. Microbiol.">
        <title>The Global Catalogue of Microorganisms (GCM) 10K type strain sequencing project: providing services to taxonomists for standard genome sequencing and annotation.</title>
        <authorList>
            <consortium name="The Broad Institute Genomics Platform"/>
            <consortium name="The Broad Institute Genome Sequencing Center for Infectious Disease"/>
            <person name="Wu L."/>
            <person name="Ma J."/>
        </authorList>
    </citation>
    <scope>NUCLEOTIDE SEQUENCE [LARGE SCALE GENOMIC DNA]</scope>
    <source>
        <strain evidence="17">JCM 13595</strain>
    </source>
</reference>
<dbReference type="PROSITE" id="PS51747">
    <property type="entry name" value="CYT_DCMP_DEAMINASES_2"/>
    <property type="match status" value="1"/>
</dbReference>
<evidence type="ECO:0000256" key="6">
    <source>
        <dbReference type="ARBA" id="ARBA00022619"/>
    </source>
</evidence>
<dbReference type="SUPFAM" id="SSF53927">
    <property type="entry name" value="Cytidine deaminase-like"/>
    <property type="match status" value="1"/>
</dbReference>
<dbReference type="EC" id="1.1.1.193" evidence="14"/>
<comment type="cofactor">
    <cofactor evidence="14">
        <name>Zn(2+)</name>
        <dbReference type="ChEBI" id="CHEBI:29105"/>
    </cofactor>
    <text evidence="14">Binds 1 zinc ion.</text>
</comment>
<evidence type="ECO:0000313" key="16">
    <source>
        <dbReference type="EMBL" id="GAA2035832.1"/>
    </source>
</evidence>
<evidence type="ECO:0000256" key="1">
    <source>
        <dbReference type="ARBA" id="ARBA00002151"/>
    </source>
</evidence>
<dbReference type="InterPro" id="IPR002734">
    <property type="entry name" value="RibDG_C"/>
</dbReference>
<dbReference type="Pfam" id="PF01872">
    <property type="entry name" value="RibD_C"/>
    <property type="match status" value="1"/>
</dbReference>
<comment type="pathway">
    <text evidence="3 14">Cofactor biosynthesis; riboflavin biosynthesis; 5-amino-6-(D-ribitylamino)uracil from GTP: step 3/4.</text>
</comment>
<evidence type="ECO:0000256" key="13">
    <source>
        <dbReference type="ARBA" id="ARBA00049886"/>
    </source>
</evidence>
<keyword evidence="6 14" id="KW-0686">Riboflavin biosynthesis</keyword>
<dbReference type="PANTHER" id="PTHR38011">
    <property type="entry name" value="DIHYDROFOLATE REDUCTASE FAMILY PROTEIN (AFU_ORTHOLOGUE AFUA_8G06820)"/>
    <property type="match status" value="1"/>
</dbReference>
<keyword evidence="10 14" id="KW-0560">Oxidoreductase</keyword>
<evidence type="ECO:0000256" key="11">
    <source>
        <dbReference type="ARBA" id="ARBA00023268"/>
    </source>
</evidence>
<comment type="catalytic activity">
    <reaction evidence="13 14">
        <text>2,5-diamino-6-hydroxy-4-(5-phosphoribosylamino)-pyrimidine + H2O + H(+) = 5-amino-6-(5-phospho-D-ribosylamino)uracil + NH4(+)</text>
        <dbReference type="Rhea" id="RHEA:21868"/>
        <dbReference type="ChEBI" id="CHEBI:15377"/>
        <dbReference type="ChEBI" id="CHEBI:15378"/>
        <dbReference type="ChEBI" id="CHEBI:28938"/>
        <dbReference type="ChEBI" id="CHEBI:58453"/>
        <dbReference type="ChEBI" id="CHEBI:58614"/>
        <dbReference type="EC" id="3.5.4.26"/>
    </reaction>
</comment>
<keyword evidence="9 14" id="KW-0521">NADP</keyword>
<proteinExistence type="inferred from homology"/>
<comment type="catalytic activity">
    <reaction evidence="12 14">
        <text>5-amino-6-(5-phospho-D-ribitylamino)uracil + NADP(+) = 5-amino-6-(5-phospho-D-ribosylamino)uracil + NADPH + H(+)</text>
        <dbReference type="Rhea" id="RHEA:17845"/>
        <dbReference type="ChEBI" id="CHEBI:15378"/>
        <dbReference type="ChEBI" id="CHEBI:57783"/>
        <dbReference type="ChEBI" id="CHEBI:58349"/>
        <dbReference type="ChEBI" id="CHEBI:58421"/>
        <dbReference type="ChEBI" id="CHEBI:58453"/>
        <dbReference type="EC" id="1.1.1.193"/>
    </reaction>
</comment>
<dbReference type="InterPro" id="IPR016193">
    <property type="entry name" value="Cytidine_deaminase-like"/>
</dbReference>
<evidence type="ECO:0000256" key="8">
    <source>
        <dbReference type="ARBA" id="ARBA00022833"/>
    </source>
</evidence>
<keyword evidence="11" id="KW-0511">Multifunctional enzyme</keyword>
<evidence type="ECO:0000313" key="17">
    <source>
        <dbReference type="Proteomes" id="UP001501461"/>
    </source>
</evidence>
<dbReference type="InterPro" id="IPR024072">
    <property type="entry name" value="DHFR-like_dom_sf"/>
</dbReference>